<dbReference type="InterPro" id="IPR008254">
    <property type="entry name" value="Flavodoxin/NO_synth"/>
</dbReference>
<proteinExistence type="inferred from homology"/>
<reference evidence="9 10" key="1">
    <citation type="submission" date="2020-08" db="EMBL/GenBank/DDBJ databases">
        <title>Genomic Encyclopedia of Type Strains, Phase IV (KMG-IV): sequencing the most valuable type-strain genomes for metagenomic binning, comparative biology and taxonomic classification.</title>
        <authorList>
            <person name="Goeker M."/>
        </authorList>
    </citation>
    <scope>NUCLEOTIDE SEQUENCE [LARGE SCALE GENOMIC DNA]</scope>
    <source>
        <strain evidence="9 10">DSM 19612</strain>
    </source>
</reference>
<evidence type="ECO:0000256" key="7">
    <source>
        <dbReference type="ARBA" id="ARBA00022982"/>
    </source>
</evidence>
<evidence type="ECO:0000256" key="5">
    <source>
        <dbReference type="ARBA" id="ARBA00022630"/>
    </source>
</evidence>
<comment type="function">
    <text evidence="2">Low-potential electron donor to a number of redox enzymes.</text>
</comment>
<protein>
    <submittedName>
        <fullName evidence="9">Flavodoxin I</fullName>
    </submittedName>
</protein>
<evidence type="ECO:0000256" key="3">
    <source>
        <dbReference type="ARBA" id="ARBA00005267"/>
    </source>
</evidence>
<keyword evidence="6" id="KW-0288">FMN</keyword>
<dbReference type="Pfam" id="PF00258">
    <property type="entry name" value="Flavodoxin_1"/>
    <property type="match status" value="1"/>
</dbReference>
<dbReference type="SUPFAM" id="SSF52218">
    <property type="entry name" value="Flavoproteins"/>
    <property type="match status" value="1"/>
</dbReference>
<sequence length="154" mass="17611">MRVAIIYSSVTGNTEEVKHLIEKGFSREGITLDTFHMKKDWVPTLSMYDAIIIGTYTWGNGNIPKEMELLYEAFEQQSVHRVVTGVFGTGDSFYPNFCGAVDRFRDMLFVHTKLAVTLKVELFPQSKDNLRVDAFVKRVLAALRLPVVSELQYR</sequence>
<evidence type="ECO:0000256" key="6">
    <source>
        <dbReference type="ARBA" id="ARBA00022643"/>
    </source>
</evidence>
<evidence type="ECO:0000256" key="2">
    <source>
        <dbReference type="ARBA" id="ARBA00003297"/>
    </source>
</evidence>
<comment type="caution">
    <text evidence="9">The sequence shown here is derived from an EMBL/GenBank/DDBJ whole genome shotgun (WGS) entry which is preliminary data.</text>
</comment>
<gene>
    <name evidence="9" type="ORF">HNQ94_000884</name>
</gene>
<dbReference type="EMBL" id="JACHGH010000002">
    <property type="protein sequence ID" value="MBB6452439.1"/>
    <property type="molecule type" value="Genomic_DNA"/>
</dbReference>
<dbReference type="GO" id="GO:0010181">
    <property type="term" value="F:FMN binding"/>
    <property type="evidence" value="ECO:0007669"/>
    <property type="project" value="InterPro"/>
</dbReference>
<feature type="domain" description="Flavodoxin-like" evidence="8">
    <location>
        <begin position="3"/>
        <end position="140"/>
    </location>
</feature>
<keyword evidence="10" id="KW-1185">Reference proteome</keyword>
<organism evidence="9 10">
    <name type="scientific">Salirhabdus euzebyi</name>
    <dbReference type="NCBI Taxonomy" id="394506"/>
    <lineage>
        <taxon>Bacteria</taxon>
        <taxon>Bacillati</taxon>
        <taxon>Bacillota</taxon>
        <taxon>Bacilli</taxon>
        <taxon>Bacillales</taxon>
        <taxon>Bacillaceae</taxon>
        <taxon>Salirhabdus</taxon>
    </lineage>
</organism>
<dbReference type="Proteomes" id="UP000581688">
    <property type="component" value="Unassembled WGS sequence"/>
</dbReference>
<dbReference type="RefSeq" id="WP_174494905.1">
    <property type="nucleotide sequence ID" value="NZ_CADDWK010000002.1"/>
</dbReference>
<dbReference type="InterPro" id="IPR050619">
    <property type="entry name" value="Flavodoxin"/>
</dbReference>
<dbReference type="PRINTS" id="PR00369">
    <property type="entry name" value="FLAVODOXIN"/>
</dbReference>
<evidence type="ECO:0000259" key="8">
    <source>
        <dbReference type="PROSITE" id="PS50902"/>
    </source>
</evidence>
<dbReference type="AlphaFoldDB" id="A0A841PUB0"/>
<dbReference type="InterPro" id="IPR029039">
    <property type="entry name" value="Flavoprotein-like_sf"/>
</dbReference>
<comment type="similarity">
    <text evidence="3">Belongs to the flavodoxin family.</text>
</comment>
<dbReference type="InterPro" id="IPR001094">
    <property type="entry name" value="Flavdoxin-like"/>
</dbReference>
<keyword evidence="5" id="KW-0285">Flavoprotein</keyword>
<dbReference type="PROSITE" id="PS50902">
    <property type="entry name" value="FLAVODOXIN_LIKE"/>
    <property type="match status" value="1"/>
</dbReference>
<name>A0A841PUB0_9BACI</name>
<evidence type="ECO:0000256" key="4">
    <source>
        <dbReference type="ARBA" id="ARBA00022448"/>
    </source>
</evidence>
<dbReference type="PANTHER" id="PTHR42809">
    <property type="entry name" value="FLAVODOXIN 2"/>
    <property type="match status" value="1"/>
</dbReference>
<dbReference type="PANTHER" id="PTHR42809:SF1">
    <property type="entry name" value="FLAVODOXIN 1"/>
    <property type="match status" value="1"/>
</dbReference>
<dbReference type="GO" id="GO:0016651">
    <property type="term" value="F:oxidoreductase activity, acting on NAD(P)H"/>
    <property type="evidence" value="ECO:0007669"/>
    <property type="project" value="UniProtKB-ARBA"/>
</dbReference>
<evidence type="ECO:0000313" key="10">
    <source>
        <dbReference type="Proteomes" id="UP000581688"/>
    </source>
</evidence>
<keyword evidence="7" id="KW-0249">Electron transport</keyword>
<keyword evidence="4" id="KW-0813">Transport</keyword>
<comment type="cofactor">
    <cofactor evidence="1">
        <name>FMN</name>
        <dbReference type="ChEBI" id="CHEBI:58210"/>
    </cofactor>
</comment>
<evidence type="ECO:0000256" key="1">
    <source>
        <dbReference type="ARBA" id="ARBA00001917"/>
    </source>
</evidence>
<accession>A0A841PUB0</accession>
<dbReference type="Gene3D" id="3.40.50.360">
    <property type="match status" value="1"/>
</dbReference>
<evidence type="ECO:0000313" key="9">
    <source>
        <dbReference type="EMBL" id="MBB6452439.1"/>
    </source>
</evidence>